<dbReference type="GO" id="GO:0016787">
    <property type="term" value="F:hydrolase activity"/>
    <property type="evidence" value="ECO:0007669"/>
    <property type="project" value="UniProtKB-KW"/>
</dbReference>
<feature type="region of interest" description="Disordered" evidence="6">
    <location>
        <begin position="888"/>
        <end position="907"/>
    </location>
</feature>
<dbReference type="FunCoup" id="A0A1D2VDV5">
    <property type="interactions" value="948"/>
</dbReference>
<organism evidence="10 11">
    <name type="scientific">Ascoidea rubescens DSM 1968</name>
    <dbReference type="NCBI Taxonomy" id="1344418"/>
    <lineage>
        <taxon>Eukaryota</taxon>
        <taxon>Fungi</taxon>
        <taxon>Dikarya</taxon>
        <taxon>Ascomycota</taxon>
        <taxon>Saccharomycotina</taxon>
        <taxon>Saccharomycetes</taxon>
        <taxon>Ascoideaceae</taxon>
        <taxon>Ascoidea</taxon>
    </lineage>
</organism>
<keyword evidence="1" id="KW-0547">Nucleotide-binding</keyword>
<evidence type="ECO:0000259" key="8">
    <source>
        <dbReference type="PROSITE" id="PS51192"/>
    </source>
</evidence>
<feature type="region of interest" description="Disordered" evidence="6">
    <location>
        <begin position="1294"/>
        <end position="1316"/>
    </location>
</feature>
<dbReference type="OrthoDB" id="5600252at2759"/>
<evidence type="ECO:0000256" key="6">
    <source>
        <dbReference type="SAM" id="MobiDB-lite"/>
    </source>
</evidence>
<dbReference type="Proteomes" id="UP000095038">
    <property type="component" value="Unassembled WGS sequence"/>
</dbReference>
<feature type="domain" description="Helicase ATP-binding" evidence="8">
    <location>
        <begin position="672"/>
        <end position="853"/>
    </location>
</feature>
<feature type="region of interest" description="Disordered" evidence="6">
    <location>
        <begin position="599"/>
        <end position="618"/>
    </location>
</feature>
<dbReference type="InterPro" id="IPR056328">
    <property type="entry name" value="DSRM_DHX29"/>
</dbReference>
<dbReference type="PANTHER" id="PTHR18934:SF267">
    <property type="entry name" value="ATP-DEPENDENT RNA HELICASE YLR419W-RELATED"/>
    <property type="match status" value="1"/>
</dbReference>
<dbReference type="Pfam" id="PF05773">
    <property type="entry name" value="RWD"/>
    <property type="match status" value="1"/>
</dbReference>
<dbReference type="Pfam" id="PF00270">
    <property type="entry name" value="DEAD"/>
    <property type="match status" value="1"/>
</dbReference>
<dbReference type="InterPro" id="IPR016135">
    <property type="entry name" value="UBQ-conjugating_enzyme/RWD"/>
</dbReference>
<dbReference type="InterPro" id="IPR007502">
    <property type="entry name" value="Helicase-assoc_dom"/>
</dbReference>
<dbReference type="InterPro" id="IPR027417">
    <property type="entry name" value="P-loop_NTPase"/>
</dbReference>
<dbReference type="Pfam" id="PF21010">
    <property type="entry name" value="HA2_C"/>
    <property type="match status" value="1"/>
</dbReference>
<dbReference type="Pfam" id="PF00271">
    <property type="entry name" value="Helicase_C"/>
    <property type="match status" value="1"/>
</dbReference>
<dbReference type="InterPro" id="IPR001650">
    <property type="entry name" value="Helicase_C-like"/>
</dbReference>
<evidence type="ECO:0000256" key="5">
    <source>
        <dbReference type="SAM" id="Coils"/>
    </source>
</evidence>
<feature type="compositionally biased region" description="Basic and acidic residues" evidence="6">
    <location>
        <begin position="1307"/>
        <end position="1316"/>
    </location>
</feature>
<dbReference type="Pfam" id="PF24385">
    <property type="entry name" value="DSRM_DHX29"/>
    <property type="match status" value="1"/>
</dbReference>
<dbReference type="InterPro" id="IPR011709">
    <property type="entry name" value="DEAD-box_helicase_OB_fold"/>
</dbReference>
<dbReference type="PROSITE" id="PS51194">
    <property type="entry name" value="HELICASE_CTER"/>
    <property type="match status" value="1"/>
</dbReference>
<dbReference type="CDD" id="cd18791">
    <property type="entry name" value="SF2_C_RHA"/>
    <property type="match status" value="1"/>
</dbReference>
<dbReference type="InterPro" id="IPR014001">
    <property type="entry name" value="Helicase_ATP-bd"/>
</dbReference>
<sequence>MAKKNNKDSRRPKSKKNELKASTNAKNNGNININTNGSSVNNSSNISEINKTNRIRNTKIVANNSSWTGKLPCSLLHELVQKNHWKTVAYDMVKIPTKDGQEGGFIANSKISWENPKTKQLITINFKATDKKFQEIIKPQSTPIEARHLCATFTLHKISYEKNLQMILPTNHRKVWQDLDKLRVILFKENKQKYQLEWNSDPFKIYLENQKSMQNKLKQNDINLNQQLKTQKPQLINISNSTQLLNQSKSSMPQKNQNQIYYANRELLQNSKINQTTRFPRKIWEKAPFIDLSPESTQFLQSVINKNLNHIYTSNNIPTDNINSEKILQYFESIGFRKPHIQESFQYISHISLTSSLEWLLLNVPEDDLPTLFLKNDNVSNVSLKLISNDLKSQYMFDRLLDSGYLKNDIVVQFNSIGKKKVNNPQLESFITYNLTKKLIDDSNIESYNSILELNDGFFELEDYKNEVESLVSMYSSDKFKIIDKENYSTIEIFLNPENFPKDQNIFSLRILYNKSVSKYPFDLLGLQFNIIDKKNYKMANYIKSSILGQLVNDEIIGNNMLGNCYLLSIIEWLESNISKIIQNPGPLIHDNNFEFEVDSSSQGNNSNIKKNKNKNTNKNKKSFALNTKVFSIDEIDNLLADYQKKHDSIEVKARIFERKKLPAFNRKDQLVSMIQSSQITIVTGETGSGKSTQIVQFILDDIISKNKDFVSKIIVTQPRRISTIGLADRISDERVLKVGEEVGYMIRGENRTKNNTRIIFVTTGILLRMIQGFLSKDQKKNSKDDEFLKNVKYIFVDEVHERSIDSDFLLIILKQIVKSRKLADIKIILMSATIDINLYKQFFKVNEINHVHIEGRTFPIKDYYLDSVLNDLNFTIVKKVEKKNKYQRRPHRYNGDEDDKNDLENSNYYDSEGDDELVLKPKADSRFFNSGKINNDLISQLVNKVDLDLLRENNTGSILIFLPGIMEINMCIKNISSNFHRKSKCILLPLHSALSPQQQKKVFKTFDKTVRKIVVTTNIAETSITIPDAVVVIDCGRAKQLHYDFKLNCTKLVEDWCSKAEIKQRRGRAGRIQSGICYHLYTRENYENNFLDQPIPEIKRVRIENIYLIIKSMGINNVSEFLKEGIDSPDDLSIIKTKKFLNEIGATNIEEEDDDDDKLTNLGKYLSMLPMDIRAGKLLIFGVLFGCLENCLTIGSVLTSGSPFLNSFNDRDEIKRIIKKWGNTDGDLISIVNVFNEYAKIDNPFEKRKFIRENKLSKLVLDDIVSTRIQYLSVLGDVGFIDLNYKSKINEIENENENGNGNGNQNKDKDKDKEELNRNNNNFKILKLIITSAYYPNIVKVEFPESKYLKSSTGTIEINQNDKQIKYFIRNEEFSNDGNENEDEASKYPANRAFLHPSSILFNTFNENDGGKEVSKRTKLSFLIYGASQQTTKESNNKLYLRDITPVTPLCVLLFGGKINYDLASLSSGFNKSLPGIVIDNWVPIRTWCKNGVLIKNIRVLLDMVIQEKLQGASAKNSRNIASILQSVESLIKSE</sequence>
<dbReference type="GeneID" id="30967270"/>
<dbReference type="Gene3D" id="3.40.50.300">
    <property type="entry name" value="P-loop containing nucleotide triphosphate hydrolases"/>
    <property type="match status" value="2"/>
</dbReference>
<dbReference type="GO" id="GO:0004386">
    <property type="term" value="F:helicase activity"/>
    <property type="evidence" value="ECO:0007669"/>
    <property type="project" value="UniProtKB-KW"/>
</dbReference>
<gene>
    <name evidence="10" type="ORF">ASCRUDRAFT_76826</name>
</gene>
<proteinExistence type="predicted"/>
<feature type="domain" description="Helicase C-terminal" evidence="9">
    <location>
        <begin position="938"/>
        <end position="1115"/>
    </location>
</feature>
<evidence type="ECO:0000256" key="3">
    <source>
        <dbReference type="ARBA" id="ARBA00022806"/>
    </source>
</evidence>
<feature type="coiled-coil region" evidence="5">
    <location>
        <begin position="633"/>
        <end position="660"/>
    </location>
</feature>
<evidence type="ECO:0000256" key="2">
    <source>
        <dbReference type="ARBA" id="ARBA00022801"/>
    </source>
</evidence>
<evidence type="ECO:0000259" key="9">
    <source>
        <dbReference type="PROSITE" id="PS51194"/>
    </source>
</evidence>
<dbReference type="SMART" id="SM00490">
    <property type="entry name" value="HELICc"/>
    <property type="match status" value="1"/>
</dbReference>
<evidence type="ECO:0000313" key="10">
    <source>
        <dbReference type="EMBL" id="ODV59888.1"/>
    </source>
</evidence>
<dbReference type="EMBL" id="KV454484">
    <property type="protein sequence ID" value="ODV59888.1"/>
    <property type="molecule type" value="Genomic_DNA"/>
</dbReference>
<dbReference type="InterPro" id="IPR006575">
    <property type="entry name" value="RWD_dom"/>
</dbReference>
<accession>A0A1D2VDV5</accession>
<dbReference type="SUPFAM" id="SSF54495">
    <property type="entry name" value="UBC-like"/>
    <property type="match status" value="1"/>
</dbReference>
<evidence type="ECO:0000313" key="11">
    <source>
        <dbReference type="Proteomes" id="UP000095038"/>
    </source>
</evidence>
<evidence type="ECO:0000259" key="7">
    <source>
        <dbReference type="PROSITE" id="PS50908"/>
    </source>
</evidence>
<dbReference type="STRING" id="1344418.A0A1D2VDV5"/>
<dbReference type="Pfam" id="PF07717">
    <property type="entry name" value="OB_NTP_bind"/>
    <property type="match status" value="1"/>
</dbReference>
<feature type="compositionally biased region" description="Low complexity" evidence="6">
    <location>
        <begin position="600"/>
        <end position="609"/>
    </location>
</feature>
<feature type="compositionally biased region" description="Low complexity" evidence="6">
    <location>
        <begin position="21"/>
        <end position="39"/>
    </location>
</feature>
<keyword evidence="5" id="KW-0175">Coiled coil</keyword>
<dbReference type="GO" id="GO:0003723">
    <property type="term" value="F:RNA binding"/>
    <property type="evidence" value="ECO:0007669"/>
    <property type="project" value="TreeGrafter"/>
</dbReference>
<reference evidence="11" key="1">
    <citation type="submission" date="2016-05" db="EMBL/GenBank/DDBJ databases">
        <title>Comparative genomics of biotechnologically important yeasts.</title>
        <authorList>
            <consortium name="DOE Joint Genome Institute"/>
            <person name="Riley R."/>
            <person name="Haridas S."/>
            <person name="Wolfe K.H."/>
            <person name="Lopes M.R."/>
            <person name="Hittinger C.T."/>
            <person name="Goker M."/>
            <person name="Salamov A."/>
            <person name="Wisecaver J."/>
            <person name="Long T.M."/>
            <person name="Aerts A.L."/>
            <person name="Barry K."/>
            <person name="Choi C."/>
            <person name="Clum A."/>
            <person name="Coughlan A.Y."/>
            <person name="Deshpande S."/>
            <person name="Douglass A.P."/>
            <person name="Hanson S.J."/>
            <person name="Klenk H.-P."/>
            <person name="Labutti K."/>
            <person name="Lapidus A."/>
            <person name="Lindquist E."/>
            <person name="Lipzen A."/>
            <person name="Meier-Kolthoff J.P."/>
            <person name="Ohm R.A."/>
            <person name="Otillar R.P."/>
            <person name="Pangilinan J."/>
            <person name="Peng Y."/>
            <person name="Rokas A."/>
            <person name="Rosa C.A."/>
            <person name="Scheuner C."/>
            <person name="Sibirny A.A."/>
            <person name="Slot J.C."/>
            <person name="Stielow J.B."/>
            <person name="Sun H."/>
            <person name="Kurtzman C.P."/>
            <person name="Blackwell M."/>
            <person name="Grigoriev I.V."/>
            <person name="Jeffries T.W."/>
        </authorList>
    </citation>
    <scope>NUCLEOTIDE SEQUENCE [LARGE SCALE GENOMIC DNA]</scope>
    <source>
        <strain evidence="11">DSM 1968</strain>
    </source>
</reference>
<evidence type="ECO:0000256" key="4">
    <source>
        <dbReference type="ARBA" id="ARBA00022840"/>
    </source>
</evidence>
<dbReference type="SMART" id="SM00487">
    <property type="entry name" value="DEXDc"/>
    <property type="match status" value="1"/>
</dbReference>
<keyword evidence="3" id="KW-0347">Helicase</keyword>
<dbReference type="PANTHER" id="PTHR18934">
    <property type="entry name" value="ATP-DEPENDENT RNA HELICASE"/>
    <property type="match status" value="1"/>
</dbReference>
<dbReference type="PROSITE" id="PS50908">
    <property type="entry name" value="RWD"/>
    <property type="match status" value="1"/>
</dbReference>
<keyword evidence="4" id="KW-0067">ATP-binding</keyword>
<dbReference type="CDD" id="cd17917">
    <property type="entry name" value="DEXHc_RHA-like"/>
    <property type="match status" value="1"/>
</dbReference>
<dbReference type="RefSeq" id="XP_020046195.1">
    <property type="nucleotide sequence ID" value="XM_020193634.1"/>
</dbReference>
<dbReference type="Gene3D" id="1.20.120.1080">
    <property type="match status" value="1"/>
</dbReference>
<keyword evidence="2 10" id="KW-0378">Hydrolase</keyword>
<feature type="domain" description="RWD" evidence="7">
    <location>
        <begin position="466"/>
        <end position="581"/>
    </location>
</feature>
<dbReference type="InParanoid" id="A0A1D2VDV5"/>
<feature type="region of interest" description="Disordered" evidence="6">
    <location>
        <begin position="1"/>
        <end position="39"/>
    </location>
</feature>
<evidence type="ECO:0000256" key="1">
    <source>
        <dbReference type="ARBA" id="ARBA00022741"/>
    </source>
</evidence>
<dbReference type="SUPFAM" id="SSF52540">
    <property type="entry name" value="P-loop containing nucleoside triphosphate hydrolases"/>
    <property type="match status" value="1"/>
</dbReference>
<protein>
    <submittedName>
        <fullName evidence="10">p-loop containing nucleoside triphosphate hydrolase protein</fullName>
    </submittedName>
</protein>
<dbReference type="CDD" id="cd23827">
    <property type="entry name" value="RWD_YLR419W-like"/>
    <property type="match status" value="1"/>
</dbReference>
<dbReference type="InterPro" id="IPR011545">
    <property type="entry name" value="DEAD/DEAH_box_helicase_dom"/>
</dbReference>
<feature type="compositionally biased region" description="Basic and acidic residues" evidence="6">
    <location>
        <begin position="1"/>
        <end position="19"/>
    </location>
</feature>
<name>A0A1D2VDV5_9ASCO</name>
<dbReference type="PROSITE" id="PS51192">
    <property type="entry name" value="HELICASE_ATP_BIND_1"/>
    <property type="match status" value="1"/>
</dbReference>
<dbReference type="SMART" id="SM00847">
    <property type="entry name" value="HA2"/>
    <property type="match status" value="1"/>
</dbReference>
<dbReference type="GO" id="GO:0005524">
    <property type="term" value="F:ATP binding"/>
    <property type="evidence" value="ECO:0007669"/>
    <property type="project" value="UniProtKB-KW"/>
</dbReference>
<keyword evidence="11" id="KW-1185">Reference proteome</keyword>